<dbReference type="GO" id="GO:0004519">
    <property type="term" value="F:endonuclease activity"/>
    <property type="evidence" value="ECO:0007669"/>
    <property type="project" value="InterPro"/>
</dbReference>
<evidence type="ECO:0000259" key="3">
    <source>
        <dbReference type="Pfam" id="PF20454"/>
    </source>
</evidence>
<dbReference type="GO" id="GO:0016887">
    <property type="term" value="F:ATP hydrolysis activity"/>
    <property type="evidence" value="ECO:0007669"/>
    <property type="project" value="InterPro"/>
</dbReference>
<dbReference type="Pfam" id="PF20454">
    <property type="entry name" value="GpA_nuclease"/>
    <property type="match status" value="1"/>
</dbReference>
<dbReference type="InterPro" id="IPR046453">
    <property type="entry name" value="GpA_ATPase"/>
</dbReference>
<feature type="domain" description="Terminase large subunit GpA endonuclease" evidence="3">
    <location>
        <begin position="339"/>
        <end position="643"/>
    </location>
</feature>
<reference evidence="4" key="1">
    <citation type="submission" date="2019-09" db="EMBL/GenBank/DDBJ databases">
        <title>Draft genome sequences of 48 bacterial type strains from the CCUG.</title>
        <authorList>
            <person name="Tunovic T."/>
            <person name="Pineiro-Iglesias B."/>
            <person name="Unosson C."/>
            <person name="Inganas E."/>
            <person name="Ohlen M."/>
            <person name="Cardew S."/>
            <person name="Jensie-Markopoulos S."/>
            <person name="Salva-Serra F."/>
            <person name="Jaen-Luchoro D."/>
            <person name="Karlsson R."/>
            <person name="Svensson-Stadler L."/>
            <person name="Chun J."/>
            <person name="Moore E."/>
        </authorList>
    </citation>
    <scope>NUCLEOTIDE SEQUENCE</scope>
    <source>
        <strain evidence="4">CCUG 50899</strain>
    </source>
</reference>
<gene>
    <name evidence="4" type="ORF">F7Q93_11095</name>
</gene>
<feature type="compositionally biased region" description="Basic and acidic residues" evidence="1">
    <location>
        <begin position="689"/>
        <end position="700"/>
    </location>
</feature>
<evidence type="ECO:0000259" key="2">
    <source>
        <dbReference type="Pfam" id="PF05876"/>
    </source>
</evidence>
<proteinExistence type="predicted"/>
<protein>
    <submittedName>
        <fullName evidence="4">Terminase</fullName>
    </submittedName>
</protein>
<dbReference type="EMBL" id="VZPE01000004">
    <property type="protein sequence ID" value="KAB0571262.1"/>
    <property type="molecule type" value="Genomic_DNA"/>
</dbReference>
<dbReference type="InterPro" id="IPR046454">
    <property type="entry name" value="GpA_endonuclease"/>
</dbReference>
<accession>A0A643EZN1</accession>
<organism evidence="4">
    <name type="scientific">Brucella pituitosa</name>
    <dbReference type="NCBI Taxonomy" id="571256"/>
    <lineage>
        <taxon>Bacteria</taxon>
        <taxon>Pseudomonadati</taxon>
        <taxon>Pseudomonadota</taxon>
        <taxon>Alphaproteobacteria</taxon>
        <taxon>Hyphomicrobiales</taxon>
        <taxon>Brucellaceae</taxon>
        <taxon>Brucella/Ochrobactrum group</taxon>
        <taxon>Brucella</taxon>
    </lineage>
</organism>
<name>A0A643EZN1_9HYPH</name>
<evidence type="ECO:0000313" key="4">
    <source>
        <dbReference type="EMBL" id="KAB0571262.1"/>
    </source>
</evidence>
<comment type="caution">
    <text evidence="4">The sequence shown here is derived from an EMBL/GenBank/DDBJ whole genome shotgun (WGS) entry which is preliminary data.</text>
</comment>
<sequence>MNAPDPLAQFAELPRGELVLLRGLEAASRPIENLSISEHADRYRKVSSESGSPWPGDFRTDRVPYLKEPQDCLHPDHPARRCTARWAAQLGKSTAIENWFCFIVDQAPGSMMIVLPTLEEATKFNRIKLHPTIEATPRIKHKVLPVNSRDEQGSTTAFKRFAGGFCQIVNAGSSKGLQMVSIKYLAMDEITGYLSDVDGRGSPRDQARARQKMHGDMAKEWQGSTPGIAGSCAISEDFDAGDQRYYYLPCPHCRTYQALEFDNMLAADADNGLPVHFRCISCNEVIIDGHKHEMLPQGKWIARRVREGEPAVPLAIPEDQIAFWYCAPCEGRCREWQPSWHLWAGYAPRERWADIWTRWTDAQGNITKMRTFFQQDLALPYDPAGIAVEHEKIVDAVRKELLPSRVIPSWAGLVVSAADVQGYGIKWMVLALGPNGQYQVIDREVFEGAPDQSDEPWIALANAFEREYSTAGGGTKGIDLSGVDSGFATDRVYRFCAPRPNVYALDGRAPQGLPWLGTPVKRDIKDKNRRIIAKVLLYPVGLYDVKTAVVGALANLVLGADESGQWSRNTLHIGNDLCDEDFAKELTAESLVDPDEEVLSKPSRGKRKLIPSKAGRIWKKIAGRKNDWFDTTVYAFALGWHLERKLRLTAVRWADLLVKVHGVPAEEDLFGHADTNVFDKPQKPKKQRDKATRREKWNNR</sequence>
<dbReference type="RefSeq" id="WP_128094316.1">
    <property type="nucleotide sequence ID" value="NZ_JBHEEN010000004.1"/>
</dbReference>
<dbReference type="Pfam" id="PF05876">
    <property type="entry name" value="GpA_ATPase"/>
    <property type="match status" value="1"/>
</dbReference>
<feature type="domain" description="Phage terminase large subunit GpA ATPase" evidence="2">
    <location>
        <begin position="54"/>
        <end position="300"/>
    </location>
</feature>
<feature type="region of interest" description="Disordered" evidence="1">
    <location>
        <begin position="674"/>
        <end position="700"/>
    </location>
</feature>
<dbReference type="AlphaFoldDB" id="A0A643EZN1"/>
<evidence type="ECO:0000256" key="1">
    <source>
        <dbReference type="SAM" id="MobiDB-lite"/>
    </source>
</evidence>